<dbReference type="InterPro" id="IPR003029">
    <property type="entry name" value="S1_domain"/>
</dbReference>
<accession>A0A9P1D1X4</accession>
<feature type="domain" description="S1 motif" evidence="2">
    <location>
        <begin position="418"/>
        <end position="483"/>
    </location>
</feature>
<feature type="domain" description="S1 motif" evidence="2">
    <location>
        <begin position="131"/>
        <end position="196"/>
    </location>
</feature>
<reference evidence="4 5" key="2">
    <citation type="submission" date="2024-05" db="EMBL/GenBank/DDBJ databases">
        <authorList>
            <person name="Chen Y."/>
            <person name="Shah S."/>
            <person name="Dougan E. K."/>
            <person name="Thang M."/>
            <person name="Chan C."/>
        </authorList>
    </citation>
    <scope>NUCLEOTIDE SEQUENCE [LARGE SCALE GENOMIC DNA]</scope>
</reference>
<protein>
    <submittedName>
        <fullName evidence="4">S1 motif domain-containing protein</fullName>
    </submittedName>
</protein>
<proteinExistence type="predicted"/>
<feature type="non-terminal residue" evidence="3">
    <location>
        <position position="1918"/>
    </location>
</feature>
<feature type="coiled-coil region" evidence="1">
    <location>
        <begin position="1539"/>
        <end position="1574"/>
    </location>
</feature>
<dbReference type="EMBL" id="CAMXCT020002890">
    <property type="protein sequence ID" value="CAL1154487.1"/>
    <property type="molecule type" value="Genomic_DNA"/>
</dbReference>
<keyword evidence="1" id="KW-0175">Coiled coil</keyword>
<dbReference type="SMART" id="SM00316">
    <property type="entry name" value="S1"/>
    <property type="match status" value="5"/>
</dbReference>
<reference evidence="3" key="1">
    <citation type="submission" date="2022-10" db="EMBL/GenBank/DDBJ databases">
        <authorList>
            <person name="Chen Y."/>
            <person name="Dougan E. K."/>
            <person name="Chan C."/>
            <person name="Rhodes N."/>
            <person name="Thang M."/>
        </authorList>
    </citation>
    <scope>NUCLEOTIDE SEQUENCE</scope>
</reference>
<evidence type="ECO:0000313" key="5">
    <source>
        <dbReference type="Proteomes" id="UP001152797"/>
    </source>
</evidence>
<feature type="domain" description="S1 motif" evidence="2">
    <location>
        <begin position="203"/>
        <end position="267"/>
    </location>
</feature>
<dbReference type="Proteomes" id="UP001152797">
    <property type="component" value="Unassembled WGS sequence"/>
</dbReference>
<dbReference type="EMBL" id="CAMXCT010002890">
    <property type="protein sequence ID" value="CAI4001112.1"/>
    <property type="molecule type" value="Genomic_DNA"/>
</dbReference>
<sequence>MSAFARFGNCRLFAMDRTTPKSHMQEHLRGEEDSEGLKIYEVQSGPSRADTKIAVTLRNFSSSYNVGDKVKGTVGSMHLRAVHFDIGMIRSATATRSTLSKDYVKDEEVELRITEINGDEVTVTDDLHQLAAGQRVTGTVTAVTEGYGVSFNIGGHEAFCPPNQLGKPLHLYQEGETVEGLRIRDIYLDHIEVTMRPLTSDAKVGQKVKGFVTTRHTGNVCFDAGFSVDVMAPRDSLRKPIEEYQEQDVYELVVTDVRGHYVLVSDKPPQEIAMSVRGNSLKGKAKVVKVAASGLFLSIVSCKGLGTLGTSIMKEHQPGEEVSRKMGACSKGVGSKSEPFWLKLSRIAQNQGSSQLGVPSFLLVSQVGHRLSKLLVLSATATRSTLSKDYVKDVEVELRITEINGDEVTVTDDLHQLAAGQRVTGTVTAVTEGYGVSFNIGGHEAFCPPNQLGKPLHLYQEGETVEGLRIRDIYLDHIEVTMRPLTSDAKVGQKVKGFVTTTRHTGNVCFDAGFSVDVMAPRDSLRKPIEEYQEQDVYELVVTDVRGHYVLVSDKPPQEIAMSVRGNSLKGKAKVVKVAASGLFLSIASCKGWSQALEAFGVEPVVLVEQDTCVANACISKSADYQKLLTTAALDGMRFLCAGVHSCARVLPLYRGRWLASFCHSSVYIDSDDMTSAGLISLSADAVGAALPGPCLKASDAVHPPSSKFDRSVLVPGDEVFAMLNRSDLDPKWMASKINWSMQNPVINARIITSDMKLVGVVAQYGSQHLLPIDHLKAKGLQTMLYEDEGSLRFFDPWEILAALGFSPSVVISGNLKEAYHQVGNAISPVHAWIQIAKTHTLLGKMTMLPVACDVIQTLQKILDRAIKLSAFTPVLRGDFAILGGIMFFKHAMRNWMMIVHGAVDEKLAVLITSAEEVVRYVAYHPLMKVVRTAIVSTKSTFGDVVRTLFPDVANMIACVRVDNVVVLWGDCIAICNCMEIEWNDHMSSKLTESQDLKAYEDLTLMQCAASFVAHTKLDINLTCHVNGKVLDPSTALVDVSTSEVISFKFAPLQGGAKKGAHDVVKTRVAKILETHGIPGDACSERAAAFMQKADVETIAKCEASDDDAFWKAAKAEANRVHFRLVFRAEMQALKRDGRKKPADKPFKKPRLEHMADFVTSAASVVVDMRHFWNGDVNVEKIDSSRFGPDQAGVAVMSLVEAERHLAGQSISMEGLAILVVDRKFSTHDAPFAMPAHTVQGEPIIIQAALRQFGDQPVVFKPAVPDTQVGSSASTVVELHIVRTEVSAWKDCSVPLHYLGVHISAVRGSNLIATWSMKTWKDNRQPSPFKDADYWHGFIRVSDEILDQVLFRSGYAGIYVSAKDANKRHDERFAVIAVPNCSLQEVQKKAGVQDKALGIVKLRDQFGIRCRREHAAALRATLLPESAFVASDGIDVDDKIWVLKHIPHEVGKEGLQTALTQAEWDAHPSRAQGQDRWLVAAKSDPPTRHFCINGSDALIEPIRRHRDQNSVTITARQVNVDTVVTAVPEGVQVASSTRIQEVRAEMSDQMEQKMQAANAKISQLTHVLEQFQNTQMQNRKSVKLKPVLSNLVRLFQDGKPYKEQAGLMLHCLMLIAGVQRFQRECRVLKDVKVGGPNAYRSVRDLAAPPFGAIERELSVQVIRQRWPKEGRQSLKLVQPAHDFDFQYPVHFQGQECFVVRIEGCQVELDRKVKWKEPDGMCLTQRQIIADRHEMQRATGDAWSTLWQRDPDEDCDENWPEAFSPLQHMPSFPPLTFKSLTCNEWRRHAKSVGKRSARGCCAFTPRELLLMPDSVLMWLLEILDAIEHGRFKWPKCLMYRSLEIIDHVKAFLAPQVAGAISGVSADLMAASVLLEVAHFLPDADTLADEGKDGWMAVMNDEEIRFICKSGPTFHGKDAP</sequence>
<dbReference type="EMBL" id="CAMXCT030002890">
    <property type="protein sequence ID" value="CAL4788424.1"/>
    <property type="molecule type" value="Genomic_DNA"/>
</dbReference>
<name>A0A9P1D1X4_9DINO</name>
<dbReference type="GO" id="GO:0003676">
    <property type="term" value="F:nucleic acid binding"/>
    <property type="evidence" value="ECO:0007669"/>
    <property type="project" value="InterPro"/>
</dbReference>
<evidence type="ECO:0000313" key="4">
    <source>
        <dbReference type="EMBL" id="CAL4788424.1"/>
    </source>
</evidence>
<evidence type="ECO:0000256" key="1">
    <source>
        <dbReference type="SAM" id="Coils"/>
    </source>
</evidence>
<evidence type="ECO:0000259" key="2">
    <source>
        <dbReference type="SMART" id="SM00316"/>
    </source>
</evidence>
<dbReference type="OrthoDB" id="10687742at2759"/>
<feature type="domain" description="S1 motif" evidence="2">
    <location>
        <begin position="490"/>
        <end position="555"/>
    </location>
</feature>
<comment type="caution">
    <text evidence="3">The sequence shown here is derived from an EMBL/GenBank/DDBJ whole genome shotgun (WGS) entry which is preliminary data.</text>
</comment>
<gene>
    <name evidence="3" type="ORF">C1SCF055_LOCUS27185</name>
</gene>
<keyword evidence="5" id="KW-1185">Reference proteome</keyword>
<evidence type="ECO:0000313" key="3">
    <source>
        <dbReference type="EMBL" id="CAI4001112.1"/>
    </source>
</evidence>
<feature type="domain" description="S1 motif" evidence="2">
    <location>
        <begin position="65"/>
        <end position="126"/>
    </location>
</feature>
<organism evidence="3">
    <name type="scientific">Cladocopium goreaui</name>
    <dbReference type="NCBI Taxonomy" id="2562237"/>
    <lineage>
        <taxon>Eukaryota</taxon>
        <taxon>Sar</taxon>
        <taxon>Alveolata</taxon>
        <taxon>Dinophyceae</taxon>
        <taxon>Suessiales</taxon>
        <taxon>Symbiodiniaceae</taxon>
        <taxon>Cladocopium</taxon>
    </lineage>
</organism>